<evidence type="ECO:0000256" key="1">
    <source>
        <dbReference type="ARBA" id="ARBA00006987"/>
    </source>
</evidence>
<comment type="similarity">
    <text evidence="1">Belongs to the UPF0065 (bug) family.</text>
</comment>
<dbReference type="Pfam" id="PF03401">
    <property type="entry name" value="TctC"/>
    <property type="match status" value="1"/>
</dbReference>
<dbReference type="PIRSF" id="PIRSF017082">
    <property type="entry name" value="YflP"/>
    <property type="match status" value="1"/>
</dbReference>
<accession>A0A433X469</accession>
<dbReference type="PANTHER" id="PTHR42928:SF3">
    <property type="entry name" value="UPF0065 PROTEIN YFLP"/>
    <property type="match status" value="1"/>
</dbReference>
<dbReference type="AlphaFoldDB" id="A0A433X469"/>
<comment type="caution">
    <text evidence="3">The sequence shown here is derived from an EMBL/GenBank/DDBJ whole genome shotgun (WGS) entry which is preliminary data.</text>
</comment>
<name>A0A433X469_9HYPH</name>
<protein>
    <submittedName>
        <fullName evidence="3">Tripartite tricarboxylate transporter substrate binding protein</fullName>
    </submittedName>
</protein>
<evidence type="ECO:0000313" key="4">
    <source>
        <dbReference type="Proteomes" id="UP000281547"/>
    </source>
</evidence>
<dbReference type="CDD" id="cd07012">
    <property type="entry name" value="PBP2_Bug_TTT"/>
    <property type="match status" value="1"/>
</dbReference>
<reference evidence="3 4" key="1">
    <citation type="journal article" date="2016" name="Int. J. Syst. Evol. Microbiol.">
        <title>Arsenicitalea aurantiaca gen. nov., sp. nov., a new member of the family Hyphomicrobiaceae, isolated from high-arsenic sediment.</title>
        <authorList>
            <person name="Mu Y."/>
            <person name="Zhou L."/>
            <person name="Zeng X.C."/>
            <person name="Liu L."/>
            <person name="Pan Y."/>
            <person name="Chen X."/>
            <person name="Wang J."/>
            <person name="Li S."/>
            <person name="Li W.J."/>
            <person name="Wang Y."/>
        </authorList>
    </citation>
    <scope>NUCLEOTIDE SEQUENCE [LARGE SCALE GENOMIC DNA]</scope>
    <source>
        <strain evidence="3 4">42-50</strain>
    </source>
</reference>
<dbReference type="Proteomes" id="UP000281547">
    <property type="component" value="Unassembled WGS sequence"/>
</dbReference>
<organism evidence="3 4">
    <name type="scientific">Arsenicitalea aurantiaca</name>
    <dbReference type="NCBI Taxonomy" id="1783274"/>
    <lineage>
        <taxon>Bacteria</taxon>
        <taxon>Pseudomonadati</taxon>
        <taxon>Pseudomonadota</taxon>
        <taxon>Alphaproteobacteria</taxon>
        <taxon>Hyphomicrobiales</taxon>
        <taxon>Devosiaceae</taxon>
        <taxon>Arsenicitalea</taxon>
    </lineage>
</organism>
<feature type="compositionally biased region" description="Basic and acidic residues" evidence="2">
    <location>
        <begin position="1"/>
        <end position="10"/>
    </location>
</feature>
<feature type="region of interest" description="Disordered" evidence="2">
    <location>
        <begin position="1"/>
        <end position="39"/>
    </location>
</feature>
<evidence type="ECO:0000256" key="2">
    <source>
        <dbReference type="SAM" id="MobiDB-lite"/>
    </source>
</evidence>
<keyword evidence="4" id="KW-1185">Reference proteome</keyword>
<dbReference type="Gene3D" id="3.40.190.150">
    <property type="entry name" value="Bordetella uptake gene, domain 1"/>
    <property type="match status" value="1"/>
</dbReference>
<dbReference type="Gene3D" id="3.40.190.10">
    <property type="entry name" value="Periplasmic binding protein-like II"/>
    <property type="match status" value="1"/>
</dbReference>
<proteinExistence type="inferred from homology"/>
<dbReference type="PANTHER" id="PTHR42928">
    <property type="entry name" value="TRICARBOXYLATE-BINDING PROTEIN"/>
    <property type="match status" value="1"/>
</dbReference>
<dbReference type="InterPro" id="IPR042100">
    <property type="entry name" value="Bug_dom1"/>
</dbReference>
<dbReference type="EMBL" id="RZNJ01000006">
    <property type="protein sequence ID" value="RUT28863.1"/>
    <property type="molecule type" value="Genomic_DNA"/>
</dbReference>
<gene>
    <name evidence="3" type="ORF">EMQ25_15860</name>
</gene>
<dbReference type="InterPro" id="IPR005064">
    <property type="entry name" value="BUG"/>
</dbReference>
<sequence>MDRPLGEGRHAVSPHCHSQSVTGRRAGTNPAVPPSPAVHPSRHFKEEIFVNLKTLALAAFAAAIVGGPALAQDGGWTPNRNVELVVPYSAGGGSDLNARALAEAIRQNNLVSRNIVVLNRPGGSGAVGNTYVASRVGDGTAMMTFNSGQMMSTLSNDAAVKLENITPLGTLALDTLMLAVQADAPYEDFDAFLEAGTANPQSITIGGAARGGEDNLVFAILDTPTGNALQYVPFDGAGDIVSALLGGHVTAGIFNPGEISAQLEAGSVRILGTFSTERLGGIFADIPTFTEQGYPDAVFEMFRGYAGPPGMTDEMIAYWDNVLGQVAETAEWQADVEANSLIPTYMNAADSKAFWEQEEERYIVLLTDLGFIN</sequence>
<evidence type="ECO:0000313" key="3">
    <source>
        <dbReference type="EMBL" id="RUT28863.1"/>
    </source>
</evidence>